<feature type="region of interest" description="Disordered" evidence="1">
    <location>
        <begin position="71"/>
        <end position="106"/>
    </location>
</feature>
<protein>
    <submittedName>
        <fullName evidence="2">Uncharacterized protein</fullName>
    </submittedName>
</protein>
<feature type="compositionally biased region" description="Basic and acidic residues" evidence="1">
    <location>
        <begin position="362"/>
        <end position="373"/>
    </location>
</feature>
<feature type="region of interest" description="Disordered" evidence="1">
    <location>
        <begin position="119"/>
        <end position="139"/>
    </location>
</feature>
<dbReference type="EMBL" id="MU004234">
    <property type="protein sequence ID" value="KAF2670033.1"/>
    <property type="molecule type" value="Genomic_DNA"/>
</dbReference>
<feature type="compositionally biased region" description="Polar residues" evidence="1">
    <location>
        <begin position="85"/>
        <end position="100"/>
    </location>
</feature>
<dbReference type="AlphaFoldDB" id="A0A6A6UF16"/>
<keyword evidence="3" id="KW-1185">Reference proteome</keyword>
<name>A0A6A6UF16_9PEZI</name>
<feature type="region of interest" description="Disordered" evidence="1">
    <location>
        <begin position="1"/>
        <end position="35"/>
    </location>
</feature>
<reference evidence="2" key="1">
    <citation type="journal article" date="2020" name="Stud. Mycol.">
        <title>101 Dothideomycetes genomes: a test case for predicting lifestyles and emergence of pathogens.</title>
        <authorList>
            <person name="Haridas S."/>
            <person name="Albert R."/>
            <person name="Binder M."/>
            <person name="Bloem J."/>
            <person name="Labutti K."/>
            <person name="Salamov A."/>
            <person name="Andreopoulos B."/>
            <person name="Baker S."/>
            <person name="Barry K."/>
            <person name="Bills G."/>
            <person name="Bluhm B."/>
            <person name="Cannon C."/>
            <person name="Castanera R."/>
            <person name="Culley D."/>
            <person name="Daum C."/>
            <person name="Ezra D."/>
            <person name="Gonzalez J."/>
            <person name="Henrissat B."/>
            <person name="Kuo A."/>
            <person name="Liang C."/>
            <person name="Lipzen A."/>
            <person name="Lutzoni F."/>
            <person name="Magnuson J."/>
            <person name="Mondo S."/>
            <person name="Nolan M."/>
            <person name="Ohm R."/>
            <person name="Pangilinan J."/>
            <person name="Park H.-J."/>
            <person name="Ramirez L."/>
            <person name="Alfaro M."/>
            <person name="Sun H."/>
            <person name="Tritt A."/>
            <person name="Yoshinaga Y."/>
            <person name="Zwiers L.-H."/>
            <person name="Turgeon B."/>
            <person name="Goodwin S."/>
            <person name="Spatafora J."/>
            <person name="Crous P."/>
            <person name="Grigoriev I."/>
        </authorList>
    </citation>
    <scope>NUCLEOTIDE SEQUENCE</scope>
    <source>
        <strain evidence="2">CBS 115976</strain>
    </source>
</reference>
<feature type="compositionally biased region" description="Basic residues" evidence="1">
    <location>
        <begin position="336"/>
        <end position="353"/>
    </location>
</feature>
<gene>
    <name evidence="2" type="ORF">BT63DRAFT_454218</name>
</gene>
<accession>A0A6A6UF16</accession>
<feature type="compositionally biased region" description="Polar residues" evidence="1">
    <location>
        <begin position="382"/>
        <end position="399"/>
    </location>
</feature>
<sequence>MEQFPNNKDGEQEPGNYWLSGRPDPLSPYVQRDSRGTPLRSIQFLATDQIKSNNNPFGFLELTPPVVLEPFDCEKPSWQPREAVQHSQPTVSDEPAQTSEAESDDSVIYISAFRAQAAAQEREEAKHFPPRHRRGPGKFNSVAGAEETRQMFRDNAAADKARKQLLQPASSHQQQTRITPISDSPHTVKGECHKCHHHERCLRGTPLQCVDCRTIPPISDTIWEQQKSDQRAAQTYFSPESIARILNHQNPSSKDHPPTPDLKAINPLTTEALTKPNRQPNAPGLTDELLHRELHREPDFSQVNVDTFKDFTDSSDESSSDEGPLVGISARGSMTAHRKVGDKHGGRRTHPNKSTKTAFPAAKEHPLKPDMGNKDPGAVATASASKEQPVGDSTASSSKAKVVWTEAPPKTAAAKDSKKAVKKPASLKSVDLKSDASEDAEWHIVDGDDLDGIAQHKEAPKKKGTVTGWAKKKLFG</sequence>
<evidence type="ECO:0000256" key="1">
    <source>
        <dbReference type="SAM" id="MobiDB-lite"/>
    </source>
</evidence>
<feature type="region of interest" description="Disordered" evidence="1">
    <location>
        <begin position="311"/>
        <end position="437"/>
    </location>
</feature>
<organism evidence="2 3">
    <name type="scientific">Microthyrium microscopicum</name>
    <dbReference type="NCBI Taxonomy" id="703497"/>
    <lineage>
        <taxon>Eukaryota</taxon>
        <taxon>Fungi</taxon>
        <taxon>Dikarya</taxon>
        <taxon>Ascomycota</taxon>
        <taxon>Pezizomycotina</taxon>
        <taxon>Dothideomycetes</taxon>
        <taxon>Dothideomycetes incertae sedis</taxon>
        <taxon>Microthyriales</taxon>
        <taxon>Microthyriaceae</taxon>
        <taxon>Microthyrium</taxon>
    </lineage>
</organism>
<dbReference type="Proteomes" id="UP000799302">
    <property type="component" value="Unassembled WGS sequence"/>
</dbReference>
<proteinExistence type="predicted"/>
<evidence type="ECO:0000313" key="2">
    <source>
        <dbReference type="EMBL" id="KAF2670033.1"/>
    </source>
</evidence>
<evidence type="ECO:0000313" key="3">
    <source>
        <dbReference type="Proteomes" id="UP000799302"/>
    </source>
</evidence>